<feature type="domain" description="Glycoside hydrolase family 29 N-terminal" evidence="9">
    <location>
        <begin position="19"/>
        <end position="383"/>
    </location>
</feature>
<dbReference type="PIRSF" id="PIRSF001092">
    <property type="entry name" value="Alpha-L-fucosidase"/>
    <property type="match status" value="1"/>
</dbReference>
<dbReference type="PANTHER" id="PTHR10030:SF37">
    <property type="entry name" value="ALPHA-L-FUCOSIDASE-RELATED"/>
    <property type="match status" value="1"/>
</dbReference>
<keyword evidence="4 8" id="KW-0732">Signal</keyword>
<keyword evidence="11" id="KW-1185">Reference proteome</keyword>
<feature type="chain" id="PRO_5016917377" description="alpha-L-fucosidase" evidence="8">
    <location>
        <begin position="21"/>
        <end position="479"/>
    </location>
</feature>
<reference evidence="10 11" key="1">
    <citation type="submission" date="2018-07" db="EMBL/GenBank/DDBJ databases">
        <title>Genome analysis of Larkinella rosea.</title>
        <authorList>
            <person name="Zhou Z."/>
            <person name="Wang G."/>
        </authorList>
    </citation>
    <scope>NUCLEOTIDE SEQUENCE [LARGE SCALE GENOMIC DNA]</scope>
    <source>
        <strain evidence="11">zzj9</strain>
    </source>
</reference>
<evidence type="ECO:0000256" key="6">
    <source>
        <dbReference type="ARBA" id="ARBA00023295"/>
    </source>
</evidence>
<evidence type="ECO:0000256" key="5">
    <source>
        <dbReference type="ARBA" id="ARBA00022801"/>
    </source>
</evidence>
<keyword evidence="6" id="KW-0326">Glycosidase</keyword>
<dbReference type="Gene3D" id="3.20.20.80">
    <property type="entry name" value="Glycosidases"/>
    <property type="match status" value="1"/>
</dbReference>
<evidence type="ECO:0000256" key="4">
    <source>
        <dbReference type="ARBA" id="ARBA00022729"/>
    </source>
</evidence>
<evidence type="ECO:0000313" key="10">
    <source>
        <dbReference type="EMBL" id="RCR69366.1"/>
    </source>
</evidence>
<dbReference type="GO" id="GO:0004560">
    <property type="term" value="F:alpha-L-fucosidase activity"/>
    <property type="evidence" value="ECO:0007669"/>
    <property type="project" value="InterPro"/>
</dbReference>
<dbReference type="GO" id="GO:0016139">
    <property type="term" value="P:glycoside catabolic process"/>
    <property type="evidence" value="ECO:0007669"/>
    <property type="project" value="TreeGrafter"/>
</dbReference>
<dbReference type="PANTHER" id="PTHR10030">
    <property type="entry name" value="ALPHA-L-FUCOSIDASE"/>
    <property type="match status" value="1"/>
</dbReference>
<dbReference type="GO" id="GO:0005764">
    <property type="term" value="C:lysosome"/>
    <property type="evidence" value="ECO:0007669"/>
    <property type="project" value="TreeGrafter"/>
</dbReference>
<evidence type="ECO:0000256" key="2">
    <source>
        <dbReference type="ARBA" id="ARBA00007951"/>
    </source>
</evidence>
<dbReference type="Pfam" id="PF01120">
    <property type="entry name" value="Alpha_L_fucos"/>
    <property type="match status" value="1"/>
</dbReference>
<comment type="caution">
    <text evidence="10">The sequence shown here is derived from an EMBL/GenBank/DDBJ whole genome shotgun (WGS) entry which is preliminary data.</text>
</comment>
<comment type="similarity">
    <text evidence="2">Belongs to the glycosyl hydrolase 29 family.</text>
</comment>
<dbReference type="OrthoDB" id="107551at2"/>
<feature type="signal peptide" evidence="8">
    <location>
        <begin position="1"/>
        <end position="20"/>
    </location>
</feature>
<evidence type="ECO:0000256" key="7">
    <source>
        <dbReference type="PIRSR" id="PIRSR001092-1"/>
    </source>
</evidence>
<dbReference type="InterPro" id="IPR017853">
    <property type="entry name" value="GH"/>
</dbReference>
<dbReference type="InterPro" id="IPR000933">
    <property type="entry name" value="Glyco_hydro_29"/>
</dbReference>
<evidence type="ECO:0000313" key="11">
    <source>
        <dbReference type="Proteomes" id="UP000253383"/>
    </source>
</evidence>
<organism evidence="10 11">
    <name type="scientific">Larkinella punicea</name>
    <dbReference type="NCBI Taxonomy" id="2315727"/>
    <lineage>
        <taxon>Bacteria</taxon>
        <taxon>Pseudomonadati</taxon>
        <taxon>Bacteroidota</taxon>
        <taxon>Cytophagia</taxon>
        <taxon>Cytophagales</taxon>
        <taxon>Spirosomataceae</taxon>
        <taxon>Larkinella</taxon>
    </lineage>
</organism>
<feature type="site" description="May be important for catalysis" evidence="7">
    <location>
        <position position="316"/>
    </location>
</feature>
<evidence type="ECO:0000256" key="1">
    <source>
        <dbReference type="ARBA" id="ARBA00004071"/>
    </source>
</evidence>
<protein>
    <recommendedName>
        <fullName evidence="3">alpha-L-fucosidase</fullName>
        <ecNumber evidence="3">3.2.1.51</ecNumber>
    </recommendedName>
</protein>
<dbReference type="Proteomes" id="UP000253383">
    <property type="component" value="Unassembled WGS sequence"/>
</dbReference>
<accession>A0A368JQW8</accession>
<dbReference type="SMART" id="SM00812">
    <property type="entry name" value="Alpha_L_fucos"/>
    <property type="match status" value="1"/>
</dbReference>
<evidence type="ECO:0000256" key="3">
    <source>
        <dbReference type="ARBA" id="ARBA00012662"/>
    </source>
</evidence>
<dbReference type="InterPro" id="IPR057739">
    <property type="entry name" value="Glyco_hydro_29_N"/>
</dbReference>
<dbReference type="InterPro" id="IPR016286">
    <property type="entry name" value="FUC_metazoa-typ"/>
</dbReference>
<dbReference type="GO" id="GO:0006004">
    <property type="term" value="P:fucose metabolic process"/>
    <property type="evidence" value="ECO:0007669"/>
    <property type="project" value="InterPro"/>
</dbReference>
<proteinExistence type="inferred from homology"/>
<sequence length="479" mass="54730">MKSILIGLLTGLVFAGSAIAQQHSEQNHDKYVWPKDSLVKKKLNQWQDIKFGLLMHWGTYSQWGVVESWSLCPEDEGWCVRRGPESGNWYGYKKAYENLQTTFNPTRFNPERWATAAKAAGMKYMIFTTKHHDGFCMFDSKQTDYKITSTKSPFASNPRSNVTKEILGAFRNEGFMVGTYFSKPDWNTESYWWPYFPPKDRNVSYDPKKYPELWKKFSDFSYNQIQELMTGYGKVDILWLDGGWVRPASTIDSTVSWQRTIPYSQDIDMGRIAGMGRQNQPGLLVVDRTVSGEFENYVTPEQQIPDHYMPIPWESCLTMGDSWSYIPKENFKPARKLVQMLVDIVAKNGNMLLNIAPGPDGEWHEEAYARLAEIGEWIKVNGESMYGTKPLAPYRQNQWAFTANGKVQYASYLPTETETVLPATLTLPIVPTQPKATLTILGSKQALKWKKVGSGVEVSVPERLRQQLAGKPVWVVKIG</sequence>
<dbReference type="AlphaFoldDB" id="A0A368JQW8"/>
<gene>
    <name evidence="10" type="ORF">DUE52_10945</name>
</gene>
<keyword evidence="5" id="KW-0378">Hydrolase</keyword>
<dbReference type="SUPFAM" id="SSF51445">
    <property type="entry name" value="(Trans)glycosidases"/>
    <property type="match status" value="1"/>
</dbReference>
<comment type="function">
    <text evidence="1">Alpha-L-fucosidase is responsible for hydrolyzing the alpha-1,6-linked fucose joined to the reducing-end N-acetylglucosamine of the carbohydrate moieties of glycoproteins.</text>
</comment>
<name>A0A368JQW8_9BACT</name>
<evidence type="ECO:0000256" key="8">
    <source>
        <dbReference type="SAM" id="SignalP"/>
    </source>
</evidence>
<dbReference type="EC" id="3.2.1.51" evidence="3"/>
<dbReference type="RefSeq" id="WP_114406053.1">
    <property type="nucleotide sequence ID" value="NZ_QOWE01000008.1"/>
</dbReference>
<dbReference type="EMBL" id="QOWE01000008">
    <property type="protein sequence ID" value="RCR69366.1"/>
    <property type="molecule type" value="Genomic_DNA"/>
</dbReference>
<evidence type="ECO:0000259" key="9">
    <source>
        <dbReference type="Pfam" id="PF01120"/>
    </source>
</evidence>